<keyword evidence="7" id="KW-1185">Reference proteome</keyword>
<evidence type="ECO:0000256" key="2">
    <source>
        <dbReference type="ARBA" id="ARBA00022705"/>
    </source>
</evidence>
<sequence>MAARVAELVATRDPRWVVWSAADALGDVVAAGVDLPRTWDLAEAHRLLHGGWWATPGHVWAGCRGLPPADVPLPRRGRHAAFDGDLFDVADQAVEDLLTDSGHLRADALTGWATTPERLARLADLALRCQQDQEEAIRRRGAASADRLVRTVWSESAAAVLCLELERDGLPVDRLAAEDLISAAAGPRPDTDAEAARIRADRDRVVLRHARGGERADLRNPAQVRSLLQSVGVDVPNTRAWVLEPYRHTHPLVDALLAWRKDERIATTYGYRWLDEHVGDDDRLRGGWTACDGAAGRMTAQNGLHNLPAPLRPAVRAQPGHVFVRADLGQVEPRVLAVVSGDEAFAAATRSDDLYAPVAEKLRVERPVAKIAVLAAMYGQRSGAAGEALKDLERAYPVAMALLDRAYADGVARRPLRTHGGRLIRFGTDSAGVGDPARTGGQEVPGSEPSGIRPDGDVAAADAARGRFARNAVIQGSAAELFKAWAATVRHAVRPLGGQIVLCLHDELLVHVPRPAAPDARQAVEDALTLAARTWAGTDRVRFVADTAVITRWSEAKG</sequence>
<dbReference type="PRINTS" id="PR00868">
    <property type="entry name" value="DNAPOLI"/>
</dbReference>
<reference evidence="6 7" key="1">
    <citation type="submission" date="2022-11" db="EMBL/GenBank/DDBJ databases">
        <title>Anaerobic phenanthrene biodegradation by a DNRA strain PheN6.</title>
        <authorList>
            <person name="Zhang Z."/>
        </authorList>
    </citation>
    <scope>NUCLEOTIDE SEQUENCE [LARGE SCALE GENOMIC DNA]</scope>
    <source>
        <strain evidence="6 7">PheN6</strain>
    </source>
</reference>
<dbReference type="InterPro" id="IPR001098">
    <property type="entry name" value="DNA-dir_DNA_pol_A_palm_dom"/>
</dbReference>
<evidence type="ECO:0000256" key="3">
    <source>
        <dbReference type="ARBA" id="ARBA00049244"/>
    </source>
</evidence>
<dbReference type="Proteomes" id="UP001150259">
    <property type="component" value="Unassembled WGS sequence"/>
</dbReference>
<evidence type="ECO:0000256" key="4">
    <source>
        <dbReference type="SAM" id="MobiDB-lite"/>
    </source>
</evidence>
<dbReference type="InterPro" id="IPR002298">
    <property type="entry name" value="DNA_polymerase_A"/>
</dbReference>
<dbReference type="Gene3D" id="3.30.70.370">
    <property type="match status" value="1"/>
</dbReference>
<evidence type="ECO:0000313" key="6">
    <source>
        <dbReference type="EMBL" id="MDC5697526.1"/>
    </source>
</evidence>
<proteinExistence type="predicted"/>
<feature type="region of interest" description="Disordered" evidence="4">
    <location>
        <begin position="427"/>
        <end position="455"/>
    </location>
</feature>
<dbReference type="InterPro" id="IPR043502">
    <property type="entry name" value="DNA/RNA_pol_sf"/>
</dbReference>
<feature type="domain" description="DNA-directed DNA polymerase family A palm" evidence="5">
    <location>
        <begin position="311"/>
        <end position="516"/>
    </location>
</feature>
<keyword evidence="2" id="KW-0235">DNA replication</keyword>
<dbReference type="EC" id="2.7.7.7" evidence="1"/>
<dbReference type="PANTHER" id="PTHR10133">
    <property type="entry name" value="DNA POLYMERASE I"/>
    <property type="match status" value="1"/>
</dbReference>
<comment type="catalytic activity">
    <reaction evidence="3">
        <text>DNA(n) + a 2'-deoxyribonucleoside 5'-triphosphate = DNA(n+1) + diphosphate</text>
        <dbReference type="Rhea" id="RHEA:22508"/>
        <dbReference type="Rhea" id="RHEA-COMP:17339"/>
        <dbReference type="Rhea" id="RHEA-COMP:17340"/>
        <dbReference type="ChEBI" id="CHEBI:33019"/>
        <dbReference type="ChEBI" id="CHEBI:61560"/>
        <dbReference type="ChEBI" id="CHEBI:173112"/>
        <dbReference type="EC" id="2.7.7.7"/>
    </reaction>
</comment>
<evidence type="ECO:0000313" key="7">
    <source>
        <dbReference type="Proteomes" id="UP001150259"/>
    </source>
</evidence>
<dbReference type="SUPFAM" id="SSF56672">
    <property type="entry name" value="DNA/RNA polymerases"/>
    <property type="match status" value="1"/>
</dbReference>
<protein>
    <recommendedName>
        <fullName evidence="1">DNA-directed DNA polymerase</fullName>
        <ecNumber evidence="1">2.7.7.7</ecNumber>
    </recommendedName>
</protein>
<accession>A0ABT5GHV9</accession>
<dbReference type="Gene3D" id="1.10.150.20">
    <property type="entry name" value="5' to 3' exonuclease, C-terminal subdomain"/>
    <property type="match status" value="1"/>
</dbReference>
<dbReference type="EMBL" id="JAPFQL010000036">
    <property type="protein sequence ID" value="MDC5697526.1"/>
    <property type="molecule type" value="Genomic_DNA"/>
</dbReference>
<name>A0ABT5GHV9_9MICO</name>
<evidence type="ECO:0000259" key="5">
    <source>
        <dbReference type="SMART" id="SM00482"/>
    </source>
</evidence>
<organism evidence="6 7">
    <name type="scientific">Intrasporangium calvum</name>
    <dbReference type="NCBI Taxonomy" id="53358"/>
    <lineage>
        <taxon>Bacteria</taxon>
        <taxon>Bacillati</taxon>
        <taxon>Actinomycetota</taxon>
        <taxon>Actinomycetes</taxon>
        <taxon>Micrococcales</taxon>
        <taxon>Intrasporangiaceae</taxon>
        <taxon>Intrasporangium</taxon>
    </lineage>
</organism>
<comment type="caution">
    <text evidence="6">The sequence shown here is derived from an EMBL/GenBank/DDBJ whole genome shotgun (WGS) entry which is preliminary data.</text>
</comment>
<evidence type="ECO:0000256" key="1">
    <source>
        <dbReference type="ARBA" id="ARBA00012417"/>
    </source>
</evidence>
<dbReference type="Pfam" id="PF00476">
    <property type="entry name" value="DNA_pol_A"/>
    <property type="match status" value="2"/>
</dbReference>
<dbReference type="SMART" id="SM00482">
    <property type="entry name" value="POLAc"/>
    <property type="match status" value="1"/>
</dbReference>
<dbReference type="PANTHER" id="PTHR10133:SF27">
    <property type="entry name" value="DNA POLYMERASE NU"/>
    <property type="match status" value="1"/>
</dbReference>
<gene>
    <name evidence="6" type="ORF">OO014_09675</name>
</gene>